<gene>
    <name evidence="2" type="ORF">CC77DRAFT_1014033</name>
</gene>
<sequence>MADSDPTWHPPQIPEVRHLRERGRARGQVQVSAPRTPQGHKAGHNLATQDRQRTSDPLRYETQSTPYWDDANGAIHNIPSALSPNSAPPHAQTMSGETRETNYREPNTPIQVPPRAAFNNPYLDIVGDGPYGRNQAMYTAAGMAEAESIGERTRRRDFTPYFDAADARNGMDLCSSEKEGFRHALATKDMNQKLRQNTIETMKAATAKRGTVHAERMSEPRVPPRAFNEERHPTSPRFKSKFAIPASPKTPRAIAVPASGPVSYQWPDTLSPVLEAPSPLKISSDNQPNTLSKHESTSTLDRILNLRAEEQAKALAQLQGELYTPSETKLTKQQAPDALAHGETGSESQRIAHFDLRESKQQAFEFVASPVSPESQRRKDVCTIPDVVAPAKTASAGSSVYSSDGTTEEDEIDRLSKAIAGLQTFQNLPPLSPKKAEFQRKSAVPEGLDMSKIGADKEESNNENELQQVPQEKSLEEAHMGLLEYFNVPLEATETGKADAQTPQTSSSQKSFTTASTGDYERVGSQEKLGQEQNGVKRPWYRGFRKV</sequence>
<dbReference type="OMA" id="WDDANGA"/>
<dbReference type="AlphaFoldDB" id="A0A177D4L1"/>
<feature type="region of interest" description="Disordered" evidence="1">
    <location>
        <begin position="224"/>
        <end position="243"/>
    </location>
</feature>
<feature type="compositionally biased region" description="Basic and acidic residues" evidence="1">
    <location>
        <begin position="15"/>
        <end position="24"/>
    </location>
</feature>
<feature type="compositionally biased region" description="Polar residues" evidence="1">
    <location>
        <begin position="501"/>
        <end position="517"/>
    </location>
</feature>
<protein>
    <submittedName>
        <fullName evidence="2">Uncharacterized protein</fullName>
    </submittedName>
</protein>
<accession>A0A177D4L1</accession>
<evidence type="ECO:0000313" key="3">
    <source>
        <dbReference type="Proteomes" id="UP000077248"/>
    </source>
</evidence>
<keyword evidence="3" id="KW-1185">Reference proteome</keyword>
<dbReference type="GeneID" id="29109467"/>
<evidence type="ECO:0000256" key="1">
    <source>
        <dbReference type="SAM" id="MobiDB-lite"/>
    </source>
</evidence>
<dbReference type="EMBL" id="KV441500">
    <property type="protein sequence ID" value="OAG14456.1"/>
    <property type="molecule type" value="Genomic_DNA"/>
</dbReference>
<dbReference type="Proteomes" id="UP000077248">
    <property type="component" value="Unassembled WGS sequence"/>
</dbReference>
<feature type="compositionally biased region" description="Polar residues" evidence="1">
    <location>
        <begin position="281"/>
        <end position="291"/>
    </location>
</feature>
<reference evidence="2 3" key="1">
    <citation type="submission" date="2016-05" db="EMBL/GenBank/DDBJ databases">
        <title>Comparative analysis of secretome profiles of manganese(II)-oxidizing ascomycete fungi.</title>
        <authorList>
            <consortium name="DOE Joint Genome Institute"/>
            <person name="Zeiner C.A."/>
            <person name="Purvine S.O."/>
            <person name="Zink E.M."/>
            <person name="Wu S."/>
            <person name="Pasa-Tolic L."/>
            <person name="Chaput D.L."/>
            <person name="Haridas S."/>
            <person name="Grigoriev I.V."/>
            <person name="Santelli C.M."/>
            <person name="Hansel C.M."/>
        </authorList>
    </citation>
    <scope>NUCLEOTIDE SEQUENCE [LARGE SCALE GENOMIC DNA]</scope>
    <source>
        <strain evidence="2 3">SRC1lrK2f</strain>
    </source>
</reference>
<evidence type="ECO:0000313" key="2">
    <source>
        <dbReference type="EMBL" id="OAG14456.1"/>
    </source>
</evidence>
<proteinExistence type="predicted"/>
<feature type="region of interest" description="Disordered" evidence="1">
    <location>
        <begin position="277"/>
        <end position="298"/>
    </location>
</feature>
<dbReference type="VEuPathDB" id="FungiDB:CC77DRAFT_1014033"/>
<dbReference type="RefSeq" id="XP_018379877.1">
    <property type="nucleotide sequence ID" value="XM_018523873.1"/>
</dbReference>
<feature type="region of interest" description="Disordered" evidence="1">
    <location>
        <begin position="1"/>
        <end position="116"/>
    </location>
</feature>
<name>A0A177D4L1_ALTAL</name>
<feature type="compositionally biased region" description="Basic and acidic residues" evidence="1">
    <location>
        <begin position="50"/>
        <end position="59"/>
    </location>
</feature>
<feature type="region of interest" description="Disordered" evidence="1">
    <location>
        <begin position="494"/>
        <end position="547"/>
    </location>
</feature>
<feature type="region of interest" description="Disordered" evidence="1">
    <location>
        <begin position="426"/>
        <end position="448"/>
    </location>
</feature>
<organism evidence="2 3">
    <name type="scientific">Alternaria alternata</name>
    <name type="common">Alternaria rot fungus</name>
    <name type="synonym">Torula alternata</name>
    <dbReference type="NCBI Taxonomy" id="5599"/>
    <lineage>
        <taxon>Eukaryota</taxon>
        <taxon>Fungi</taxon>
        <taxon>Dikarya</taxon>
        <taxon>Ascomycota</taxon>
        <taxon>Pezizomycotina</taxon>
        <taxon>Dothideomycetes</taxon>
        <taxon>Pleosporomycetidae</taxon>
        <taxon>Pleosporales</taxon>
        <taxon>Pleosporineae</taxon>
        <taxon>Pleosporaceae</taxon>
        <taxon>Alternaria</taxon>
        <taxon>Alternaria sect. Alternaria</taxon>
        <taxon>Alternaria alternata complex</taxon>
    </lineage>
</organism>
<dbReference type="KEGG" id="aalt:CC77DRAFT_1014033"/>